<dbReference type="EMBL" id="LSRX01000030">
    <property type="protein sequence ID" value="OLQ13281.1"/>
    <property type="molecule type" value="Genomic_DNA"/>
</dbReference>
<feature type="region of interest" description="Disordered" evidence="1">
    <location>
        <begin position="1"/>
        <end position="59"/>
    </location>
</feature>
<feature type="region of interest" description="Disordered" evidence="1">
    <location>
        <begin position="895"/>
        <end position="924"/>
    </location>
</feature>
<feature type="region of interest" description="Disordered" evidence="1">
    <location>
        <begin position="945"/>
        <end position="1001"/>
    </location>
</feature>
<evidence type="ECO:0000256" key="1">
    <source>
        <dbReference type="SAM" id="MobiDB-lite"/>
    </source>
</evidence>
<dbReference type="OrthoDB" id="424113at2759"/>
<reference evidence="2 3" key="1">
    <citation type="submission" date="2016-02" db="EMBL/GenBank/DDBJ databases">
        <title>Genome analysis of coral dinoflagellate symbionts highlights evolutionary adaptations to a symbiotic lifestyle.</title>
        <authorList>
            <person name="Aranda M."/>
            <person name="Li Y."/>
            <person name="Liew Y.J."/>
            <person name="Baumgarten S."/>
            <person name="Simakov O."/>
            <person name="Wilson M."/>
            <person name="Piel J."/>
            <person name="Ashoor H."/>
            <person name="Bougouffa S."/>
            <person name="Bajic V.B."/>
            <person name="Ryu T."/>
            <person name="Ravasi T."/>
            <person name="Bayer T."/>
            <person name="Micklem G."/>
            <person name="Kim H."/>
            <person name="Bhak J."/>
            <person name="Lajeunesse T.C."/>
            <person name="Voolstra C.R."/>
        </authorList>
    </citation>
    <scope>NUCLEOTIDE SEQUENCE [LARGE SCALE GENOMIC DNA]</scope>
    <source>
        <strain evidence="2 3">CCMP2467</strain>
    </source>
</reference>
<accession>A0A1Q9F0U9</accession>
<gene>
    <name evidence="2" type="ORF">AK812_SmicGene2737</name>
</gene>
<evidence type="ECO:0000313" key="3">
    <source>
        <dbReference type="Proteomes" id="UP000186817"/>
    </source>
</evidence>
<feature type="compositionally biased region" description="Low complexity" evidence="1">
    <location>
        <begin position="948"/>
        <end position="966"/>
    </location>
</feature>
<dbReference type="Proteomes" id="UP000186817">
    <property type="component" value="Unassembled WGS sequence"/>
</dbReference>
<keyword evidence="3" id="KW-1185">Reference proteome</keyword>
<sequence length="1802" mass="195540">MEGRGHAARGRSGSEGSGRSSDILDSVGSSPESFAEDGLPRGPPPAIPVNPQPLDPPAPVPVNDAVIIPAEPVNGQPLPPGIGSLQEWSTCIFKAPKFKSQQLTYLEFTQLAHDNLDVLYYVIQCSSRFGREAPEAGKVSHYIAFIRAIGFNPYSRICPLKEEAENREAKYCIGDLISNDEQDDYRQRTVIVEIASRTDDFCNEAWPEKLASLLDDQLSDAERKAVANEFYQAPSCCLEKFSLRLRDFMKASEFAAEDLLPGGRLFSAASDAALGDTVPVTTDDALDAPKVYNGFTLYMRTMLAEKVTNPGETANQSRQRVWKDASERWQADPALRQEMKKQAVAANAAAKALHALTDATAHDRTVALCAEGTHRAEGCAAGMFDITGMSDRHFAVSEEAVERSRTAYSGNWVADGHARFESEHGQMIETAIEADDASESDAGDDDEHALCDRGICCKQIEKVQTRFDELWRECVALLRMLRNARREKGYQPHHGILVVLQAGSNAVLELHVLGRVSFSPFDFTAAEFRPDTVSEHMQAMLHVSGGVAVLRTMKQLLYKLALQQDTYLGTADYQAINLGSIRIIPGSGKPLAVIAAGAHGVAGIRGAVAGNNRVGEDETDDEEHVLDKRSTLLKRALASSAAGAAKAKDDNGYAFVMVADEDGVLKQKHLGCHSKCSMMISVRKLPDNCEPAMLAWLDAGHQRLLKHLNLLQVAEVGSWLVKYGSPAALDAALDADPCLCHKYIEQGELLVQQKKLNPSMRLGKHNDLHQRESVDVMEEKRQGLRKPKRKFMQIDAYEKKFGAADPSKIKIQKIDGETIRGIDVIQEEDIGVYEYIDETVNSVQRRTELSEADVVLSADQNDIIFNAAAKHMSVTPKDDASCVLLGGSTSSAACASATPGAAKDAGGTDQGNDEEDGGSDDDTFQPFAALFSRLKPVPQATKKVATIPKASGKAAAGKAAMPATPSCKAKSARKRDASESNSRACQGGAGDLQHQGSIASDDQEVVDKFQTRLDEMKVLETASHDEVAFAQWAKDKLAAVQELKQQIYTKKKSLKRRKENTTELHSALDGLTAECNKLGDLLKKLSAGTSEGRQLLEMIEGMPDVTPGPAIWMRAIRALAFANLKVMEWQSFFADTYLLCEKHADADFFSLLASQLLQRLIKAIPCGKALSADSLSTVKGFLDELWAASNLSKTLPSDVDLEQHSGLINDLKTVLDFSASPSSVEAAIGRVRAHETHWATLAFALPQGKKVMDFAATSAKNKGAVAGLLEKIEVAETYLDKSGLCCVDAVFMVSMKRAFDAEHAAYLCELLIELAPMKTSKILRGPDREKWMRVWDKARAAVCMIIFACASNELLPYLERLRSSIEAKQNLNEPMLEASCALCHLADSCHGDAVLVGKLKDLNEFLKEMVGRLCDAEPLVEKDANALISSWASKSTSICACLGDCATKAHAQGLDPESKLKECVDELVAEKEKVSQALEASLKGHLRDRSLDNIQECMLILRNAVLSAGEVQPTSKDNFNQKVEAALLVSSVLGAEGAVIREGIDAACLLLNCLMAYAAAMCDHDSVEQRMAAVAAFVKAYKAFPIATYASALKEMNKSFSDSCLSDKDYEDMSNIVGAMSAKMDVEFQAIVAHHQGKLEAAFIAEADVEIPDHIAKIEQYSDIDSGSVTTAFNMDATKKLSNDAGELEQAIRAVEQAATDMGINAAEIVELHKYTASYRNAIRWLLTGNVLYILVSKAVTRSMLAGSGVHAKASKEMKSCIKTAADHDVELPQGIHACVTLICGESSATAETQPQPSHAVP</sequence>
<protein>
    <submittedName>
        <fullName evidence="2">Uncharacterized protein</fullName>
    </submittedName>
</protein>
<organism evidence="2 3">
    <name type="scientific">Symbiodinium microadriaticum</name>
    <name type="common">Dinoflagellate</name>
    <name type="synonym">Zooxanthella microadriatica</name>
    <dbReference type="NCBI Taxonomy" id="2951"/>
    <lineage>
        <taxon>Eukaryota</taxon>
        <taxon>Sar</taxon>
        <taxon>Alveolata</taxon>
        <taxon>Dinophyceae</taxon>
        <taxon>Suessiales</taxon>
        <taxon>Symbiodiniaceae</taxon>
        <taxon>Symbiodinium</taxon>
    </lineage>
</organism>
<feature type="compositionally biased region" description="Acidic residues" evidence="1">
    <location>
        <begin position="911"/>
        <end position="923"/>
    </location>
</feature>
<feature type="compositionally biased region" description="Pro residues" evidence="1">
    <location>
        <begin position="41"/>
        <end position="59"/>
    </location>
</feature>
<name>A0A1Q9F0U9_SYMMI</name>
<proteinExistence type="predicted"/>
<evidence type="ECO:0000313" key="2">
    <source>
        <dbReference type="EMBL" id="OLQ13281.1"/>
    </source>
</evidence>
<comment type="caution">
    <text evidence="2">The sequence shown here is derived from an EMBL/GenBank/DDBJ whole genome shotgun (WGS) entry which is preliminary data.</text>
</comment>